<sequence>MKTITNYLLDWNISSKKGKVILKFKDAASEEIMDDLDYETFSALAHVLGKGKAKYDPTDNSIFNVM</sequence>
<dbReference type="Proteomes" id="UP000628669">
    <property type="component" value="Unassembled WGS sequence"/>
</dbReference>
<comment type="caution">
    <text evidence="1">The sequence shown here is derived from an EMBL/GenBank/DDBJ whole genome shotgun (WGS) entry which is preliminary data.</text>
</comment>
<organism evidence="1 2">
    <name type="scientific">Chryseobacterium paridis</name>
    <dbReference type="NCBI Taxonomy" id="2800328"/>
    <lineage>
        <taxon>Bacteria</taxon>
        <taxon>Pseudomonadati</taxon>
        <taxon>Bacteroidota</taxon>
        <taxon>Flavobacteriia</taxon>
        <taxon>Flavobacteriales</taxon>
        <taxon>Weeksellaceae</taxon>
        <taxon>Chryseobacterium group</taxon>
        <taxon>Chryseobacterium</taxon>
    </lineage>
</organism>
<proteinExistence type="predicted"/>
<accession>A0ABS1FPE0</accession>
<dbReference type="RefSeq" id="WP_200241595.1">
    <property type="nucleotide sequence ID" value="NZ_JAENHK010000001.1"/>
</dbReference>
<dbReference type="EMBL" id="JAENHK010000001">
    <property type="protein sequence ID" value="MBK1894290.1"/>
    <property type="molecule type" value="Genomic_DNA"/>
</dbReference>
<evidence type="ECO:0000313" key="2">
    <source>
        <dbReference type="Proteomes" id="UP000628669"/>
    </source>
</evidence>
<gene>
    <name evidence="1" type="ORF">JHL15_00815</name>
</gene>
<name>A0ABS1FPE0_9FLAO</name>
<keyword evidence="2" id="KW-1185">Reference proteome</keyword>
<evidence type="ECO:0000313" key="1">
    <source>
        <dbReference type="EMBL" id="MBK1894290.1"/>
    </source>
</evidence>
<protein>
    <submittedName>
        <fullName evidence="1">Uncharacterized protein</fullName>
    </submittedName>
</protein>
<reference evidence="2" key="1">
    <citation type="submission" date="2021-01" db="EMBL/GenBank/DDBJ databases">
        <title>Genome public.</title>
        <authorList>
            <person name="Liu C."/>
            <person name="Sun Q."/>
        </authorList>
    </citation>
    <scope>NUCLEOTIDE SEQUENCE [LARGE SCALE GENOMIC DNA]</scope>
    <source>
        <strain evidence="2">YIM B02567</strain>
    </source>
</reference>